<evidence type="ECO:0000313" key="11">
    <source>
        <dbReference type="Proteomes" id="UP000216207"/>
    </source>
</evidence>
<gene>
    <name evidence="9 10" type="primary">ectA</name>
    <name evidence="10" type="ORF">CHH72_19285</name>
</gene>
<evidence type="ECO:0000256" key="1">
    <source>
        <dbReference type="ARBA" id="ARBA00003741"/>
    </source>
</evidence>
<reference evidence="10 11" key="1">
    <citation type="submission" date="2017-07" db="EMBL/GenBank/DDBJ databases">
        <title>Isolation and whole genome analysis of endospore-forming bacteria from heroin.</title>
        <authorList>
            <person name="Kalinowski J."/>
            <person name="Ahrens B."/>
            <person name="Al-Dilaimi A."/>
            <person name="Winkler A."/>
            <person name="Wibberg D."/>
            <person name="Schleenbecker U."/>
            <person name="Ruckert C."/>
            <person name="Wolfel R."/>
            <person name="Grass G."/>
        </authorList>
    </citation>
    <scope>NUCLEOTIDE SEQUENCE [LARGE SCALE GENOMIC DNA]</scope>
    <source>
        <strain evidence="10 11">7539</strain>
    </source>
</reference>
<dbReference type="GO" id="GO:0019491">
    <property type="term" value="P:ectoine biosynthetic process"/>
    <property type="evidence" value="ECO:0007669"/>
    <property type="project" value="UniProtKB-UniPathway"/>
</dbReference>
<comment type="pathway">
    <text evidence="2 9">Amine and polyamine biosynthesis; ectoine biosynthesis; L-ectoine from L-aspartate 4-semialdehyde: step 2/3.</text>
</comment>
<dbReference type="InterPro" id="IPR012772">
    <property type="entry name" value="Ectoine_EctA"/>
</dbReference>
<dbReference type="Proteomes" id="UP000216207">
    <property type="component" value="Unassembled WGS sequence"/>
</dbReference>
<dbReference type="EC" id="2.3.1.178" evidence="4 9"/>
<evidence type="ECO:0000256" key="3">
    <source>
        <dbReference type="ARBA" id="ARBA00010712"/>
    </source>
</evidence>
<evidence type="ECO:0000256" key="9">
    <source>
        <dbReference type="RuleBase" id="RU365045"/>
    </source>
</evidence>
<dbReference type="UniPathway" id="UPA00067">
    <property type="reaction ID" value="UER00122"/>
</dbReference>
<evidence type="ECO:0000256" key="2">
    <source>
        <dbReference type="ARBA" id="ARBA00004978"/>
    </source>
</evidence>
<comment type="caution">
    <text evidence="10">The sequence shown here is derived from an EMBL/GenBank/DDBJ whole genome shotgun (WGS) entry which is preliminary data.</text>
</comment>
<dbReference type="GO" id="GO:0033816">
    <property type="term" value="F:diaminobutyrate acetyltransferase activity"/>
    <property type="evidence" value="ECO:0007669"/>
    <property type="project" value="UniProtKB-EC"/>
</dbReference>
<dbReference type="EMBL" id="NPCC01000036">
    <property type="protein sequence ID" value="PAE87326.1"/>
    <property type="molecule type" value="Genomic_DNA"/>
</dbReference>
<evidence type="ECO:0000256" key="5">
    <source>
        <dbReference type="ARBA" id="ARBA00017935"/>
    </source>
</evidence>
<comment type="catalytic activity">
    <reaction evidence="8 9">
        <text>L-2,4-diaminobutanoate + acetyl-CoA = (2S)-4-acetamido-2-aminobutanoate + CoA + H(+)</text>
        <dbReference type="Rhea" id="RHEA:16901"/>
        <dbReference type="ChEBI" id="CHEBI:15378"/>
        <dbReference type="ChEBI" id="CHEBI:57287"/>
        <dbReference type="ChEBI" id="CHEBI:57288"/>
        <dbReference type="ChEBI" id="CHEBI:58761"/>
        <dbReference type="ChEBI" id="CHEBI:58929"/>
        <dbReference type="EC" id="2.3.1.178"/>
    </reaction>
</comment>
<dbReference type="PANTHER" id="PTHR43072:SF23">
    <property type="entry name" value="UPF0039 PROTEIN C11D3.02C"/>
    <property type="match status" value="1"/>
</dbReference>
<dbReference type="AlphaFoldDB" id="A0A268NV13"/>
<accession>A0A268NV13</accession>
<dbReference type="PROSITE" id="PS51186">
    <property type="entry name" value="GNAT"/>
    <property type="match status" value="1"/>
</dbReference>
<dbReference type="InterPro" id="IPR016181">
    <property type="entry name" value="Acyl_CoA_acyltransferase"/>
</dbReference>
<organism evidence="10 11">
    <name type="scientific">Shouchella clausii</name>
    <name type="common">Alkalihalobacillus clausii</name>
    <dbReference type="NCBI Taxonomy" id="79880"/>
    <lineage>
        <taxon>Bacteria</taxon>
        <taxon>Bacillati</taxon>
        <taxon>Bacillota</taxon>
        <taxon>Bacilli</taxon>
        <taxon>Bacillales</taxon>
        <taxon>Bacillaceae</taxon>
        <taxon>Shouchella</taxon>
    </lineage>
</organism>
<dbReference type="Gene3D" id="3.40.630.30">
    <property type="match status" value="1"/>
</dbReference>
<dbReference type="SMR" id="A0A268NV13"/>
<dbReference type="NCBIfam" id="TIGR02406">
    <property type="entry name" value="ectoine_EctA"/>
    <property type="match status" value="1"/>
</dbReference>
<evidence type="ECO:0000313" key="10">
    <source>
        <dbReference type="EMBL" id="PAE87326.1"/>
    </source>
</evidence>
<dbReference type="PANTHER" id="PTHR43072">
    <property type="entry name" value="N-ACETYLTRANSFERASE"/>
    <property type="match status" value="1"/>
</dbReference>
<comment type="function">
    <text evidence="1 9">Catalyzes the acetylation of L-2,4-diaminobutyrate (DABA) to gamma-N-acetyl-alpha,gamma-diaminobutyric acid (ADABA) with acetyl coenzyme A.</text>
</comment>
<dbReference type="OMA" id="AYLLWCR"/>
<name>A0A268NV13_SHOCL</name>
<comment type="similarity">
    <text evidence="3 9">Belongs to the acetyltransferase family. EctA subfamily.</text>
</comment>
<dbReference type="SUPFAM" id="SSF55729">
    <property type="entry name" value="Acyl-CoA N-acyltransferases (Nat)"/>
    <property type="match status" value="1"/>
</dbReference>
<dbReference type="InterPro" id="IPR000182">
    <property type="entry name" value="GNAT_dom"/>
</dbReference>
<proteinExistence type="inferred from homology"/>
<keyword evidence="7 9" id="KW-0012">Acyltransferase</keyword>
<evidence type="ECO:0000256" key="7">
    <source>
        <dbReference type="ARBA" id="ARBA00023315"/>
    </source>
</evidence>
<sequence length="178" mass="19849">MSGKNEIINEKEAVMVQTPVLTLTKPTVEDGAAMWQLAKSSSLDTNSSYKYIMMCEYFDDTCIVAKDGDEVVGFITAFIPPKQQDTLFIWQIGVAASQRGRGLGLDLINKLIEREACKDIRYVEATVTPSNKASQALFRKLARSHQTDCQVSSCFSEQLFPGDSHEQENTFRIGPLRS</sequence>
<dbReference type="Pfam" id="PF00583">
    <property type="entry name" value="Acetyltransf_1"/>
    <property type="match status" value="1"/>
</dbReference>
<protein>
    <recommendedName>
        <fullName evidence="5 9">L-2,4-diaminobutyric acid acetyltransferase</fullName>
        <shortName evidence="9">DABA acetyltransferase</shortName>
        <ecNumber evidence="4 9">2.3.1.178</ecNumber>
    </recommendedName>
</protein>
<evidence type="ECO:0000256" key="4">
    <source>
        <dbReference type="ARBA" id="ARBA00012355"/>
    </source>
</evidence>
<evidence type="ECO:0000256" key="6">
    <source>
        <dbReference type="ARBA" id="ARBA00022679"/>
    </source>
</evidence>
<dbReference type="CDD" id="cd04301">
    <property type="entry name" value="NAT_SF"/>
    <property type="match status" value="1"/>
</dbReference>
<evidence type="ECO:0000256" key="8">
    <source>
        <dbReference type="ARBA" id="ARBA00048924"/>
    </source>
</evidence>
<keyword evidence="6 9" id="KW-0808">Transferase</keyword>